<dbReference type="InterPro" id="IPR029787">
    <property type="entry name" value="Nucleotide_cyclase"/>
</dbReference>
<dbReference type="Pfam" id="PF00990">
    <property type="entry name" value="GGDEF"/>
    <property type="match status" value="1"/>
</dbReference>
<evidence type="ECO:0000256" key="2">
    <source>
        <dbReference type="ARBA" id="ARBA00022989"/>
    </source>
</evidence>
<dbReference type="AlphaFoldDB" id="A0A495EUN4"/>
<dbReference type="InterPro" id="IPR001633">
    <property type="entry name" value="EAL_dom"/>
</dbReference>
<dbReference type="RefSeq" id="WP_120951333.1">
    <property type="nucleotide sequence ID" value="NZ_RBIR01000002.1"/>
</dbReference>
<dbReference type="OrthoDB" id="23692at2"/>
<dbReference type="InterPro" id="IPR043128">
    <property type="entry name" value="Rev_trsase/Diguanyl_cyclase"/>
</dbReference>
<dbReference type="SUPFAM" id="SSF55073">
    <property type="entry name" value="Nucleotide cyclase"/>
    <property type="match status" value="1"/>
</dbReference>
<proteinExistence type="predicted"/>
<feature type="domain" description="HAMP" evidence="4">
    <location>
        <begin position="4"/>
        <end position="57"/>
    </location>
</feature>
<dbReference type="InterPro" id="IPR000160">
    <property type="entry name" value="GGDEF_dom"/>
</dbReference>
<evidence type="ECO:0000256" key="1">
    <source>
        <dbReference type="ARBA" id="ARBA00022692"/>
    </source>
</evidence>
<dbReference type="EMBL" id="RBIR01000002">
    <property type="protein sequence ID" value="RKR20714.1"/>
    <property type="molecule type" value="Genomic_DNA"/>
</dbReference>
<evidence type="ECO:0000313" key="6">
    <source>
        <dbReference type="EMBL" id="RKR20714.1"/>
    </source>
</evidence>
<dbReference type="Pfam" id="PF00563">
    <property type="entry name" value="EAL"/>
    <property type="match status" value="1"/>
</dbReference>
<keyword evidence="2" id="KW-1133">Transmembrane helix</keyword>
<feature type="domain" description="EAL" evidence="3">
    <location>
        <begin position="250"/>
        <end position="506"/>
    </location>
</feature>
<comment type="caution">
    <text evidence="6">The sequence shown here is derived from an EMBL/GenBank/DDBJ whole genome shotgun (WGS) entry which is preliminary data.</text>
</comment>
<keyword evidence="2" id="KW-0472">Membrane</keyword>
<dbReference type="SMART" id="SM00267">
    <property type="entry name" value="GGDEF"/>
    <property type="match status" value="1"/>
</dbReference>
<dbReference type="CDD" id="cd01949">
    <property type="entry name" value="GGDEF"/>
    <property type="match status" value="1"/>
</dbReference>
<reference evidence="6 7" key="1">
    <citation type="submission" date="2018-10" db="EMBL/GenBank/DDBJ databases">
        <title>Genomic Encyclopedia of Type Strains, Phase IV (KMG-IV): sequencing the most valuable type-strain genomes for metagenomic binning, comparative biology and taxonomic classification.</title>
        <authorList>
            <person name="Goeker M."/>
        </authorList>
    </citation>
    <scope>NUCLEOTIDE SEQUENCE [LARGE SCALE GENOMIC DNA]</scope>
    <source>
        <strain evidence="6 7">DSM 25586</strain>
    </source>
</reference>
<accession>A0A495EUN4</accession>
<dbReference type="Gene3D" id="3.20.20.450">
    <property type="entry name" value="EAL domain"/>
    <property type="match status" value="1"/>
</dbReference>
<dbReference type="PROSITE" id="PS50887">
    <property type="entry name" value="GGDEF"/>
    <property type="match status" value="1"/>
</dbReference>
<dbReference type="SMART" id="SM00052">
    <property type="entry name" value="EAL"/>
    <property type="match status" value="1"/>
</dbReference>
<dbReference type="GO" id="GO:0007165">
    <property type="term" value="P:signal transduction"/>
    <property type="evidence" value="ECO:0007669"/>
    <property type="project" value="InterPro"/>
</dbReference>
<organism evidence="6 7">
    <name type="scientific">Arthrobacter oryzae</name>
    <dbReference type="NCBI Taxonomy" id="409290"/>
    <lineage>
        <taxon>Bacteria</taxon>
        <taxon>Bacillati</taxon>
        <taxon>Actinomycetota</taxon>
        <taxon>Actinomycetes</taxon>
        <taxon>Micrococcales</taxon>
        <taxon>Micrococcaceae</taxon>
        <taxon>Arthrobacter</taxon>
    </lineage>
</organism>
<dbReference type="PANTHER" id="PTHR44757:SF2">
    <property type="entry name" value="BIOFILM ARCHITECTURE MAINTENANCE PROTEIN MBAA"/>
    <property type="match status" value="1"/>
</dbReference>
<dbReference type="PROSITE" id="PS50883">
    <property type="entry name" value="EAL"/>
    <property type="match status" value="1"/>
</dbReference>
<evidence type="ECO:0000259" key="3">
    <source>
        <dbReference type="PROSITE" id="PS50883"/>
    </source>
</evidence>
<keyword evidence="1" id="KW-0812">Transmembrane</keyword>
<dbReference type="InterPro" id="IPR035919">
    <property type="entry name" value="EAL_sf"/>
</dbReference>
<dbReference type="Gene3D" id="3.30.70.270">
    <property type="match status" value="1"/>
</dbReference>
<dbReference type="Proteomes" id="UP000276055">
    <property type="component" value="Unassembled WGS sequence"/>
</dbReference>
<name>A0A495EUN4_9MICC</name>
<sequence>MTGRDDDRRLEELVDGIVVLSSGDLSNRLQVSPARDGIDAVTTGINLLAEELQSMYEDLEVRVAERTALLEAAKAELRRVINTDELTGLASRSLLQEKVAEAVAAAGADRQPALILLDLDSFRLINDSLGHAAGDAVLRETAQRLGAAAGAGHLLARLSGDEFAVLIVDREPDAVLEIASRLGESLKDRIVAGGVAVALTAGTGVRLGEPGLRSEELIRDADIAMHEAKKRGRDTLLVFSAAMHEAAKQRVHLVAELRTALATDELELEYQPIVDLRSGRIAGAEALIRWRHPSMGTLAPDTFLEAADEAGLTVEIGHWVLGKAIAQTGRWKSGPGLPAGFSTHINLSPADLHHLDLAPYVESLLARHGVDPGDISIEITETAIMRGGPEVTATMQSLNDLGVRIEIDDFGTGYSSISYLRTLPAAMAKIDKSLLDGLTTDRQQESFVAAILQLIHSAGLGAVAEGIEDREQAERLQQMNCEFGQGYFFSRPLPVADMTDLLAHGNGAAA</sequence>
<dbReference type="GO" id="GO:0016020">
    <property type="term" value="C:membrane"/>
    <property type="evidence" value="ECO:0007669"/>
    <property type="project" value="InterPro"/>
</dbReference>
<protein>
    <submittedName>
        <fullName evidence="6">Diguanylate cyclase (GGDEF)-like protein</fullName>
    </submittedName>
</protein>
<dbReference type="InterPro" id="IPR052155">
    <property type="entry name" value="Biofilm_reg_signaling"/>
</dbReference>
<dbReference type="SUPFAM" id="SSF141868">
    <property type="entry name" value="EAL domain-like"/>
    <property type="match status" value="1"/>
</dbReference>
<dbReference type="CDD" id="cd01948">
    <property type="entry name" value="EAL"/>
    <property type="match status" value="1"/>
</dbReference>
<evidence type="ECO:0000259" key="4">
    <source>
        <dbReference type="PROSITE" id="PS50885"/>
    </source>
</evidence>
<dbReference type="PROSITE" id="PS50885">
    <property type="entry name" value="HAMP"/>
    <property type="match status" value="1"/>
</dbReference>
<evidence type="ECO:0000313" key="7">
    <source>
        <dbReference type="Proteomes" id="UP000276055"/>
    </source>
</evidence>
<feature type="domain" description="GGDEF" evidence="5">
    <location>
        <begin position="110"/>
        <end position="241"/>
    </location>
</feature>
<dbReference type="InterPro" id="IPR003660">
    <property type="entry name" value="HAMP_dom"/>
</dbReference>
<dbReference type="NCBIfam" id="TIGR00254">
    <property type="entry name" value="GGDEF"/>
    <property type="match status" value="1"/>
</dbReference>
<gene>
    <name evidence="6" type="ORF">C8D78_1356</name>
</gene>
<evidence type="ECO:0000259" key="5">
    <source>
        <dbReference type="PROSITE" id="PS50887"/>
    </source>
</evidence>
<dbReference type="PANTHER" id="PTHR44757">
    <property type="entry name" value="DIGUANYLATE CYCLASE DGCP"/>
    <property type="match status" value="1"/>
</dbReference>